<evidence type="ECO:0000313" key="3">
    <source>
        <dbReference type="Proteomes" id="UP000237000"/>
    </source>
</evidence>
<evidence type="ECO:0000256" key="1">
    <source>
        <dbReference type="SAM" id="Phobius"/>
    </source>
</evidence>
<dbReference type="InParanoid" id="A0A2P5FZG7"/>
<organism evidence="2 3">
    <name type="scientific">Trema orientale</name>
    <name type="common">Charcoal tree</name>
    <name type="synonym">Celtis orientalis</name>
    <dbReference type="NCBI Taxonomy" id="63057"/>
    <lineage>
        <taxon>Eukaryota</taxon>
        <taxon>Viridiplantae</taxon>
        <taxon>Streptophyta</taxon>
        <taxon>Embryophyta</taxon>
        <taxon>Tracheophyta</taxon>
        <taxon>Spermatophyta</taxon>
        <taxon>Magnoliopsida</taxon>
        <taxon>eudicotyledons</taxon>
        <taxon>Gunneridae</taxon>
        <taxon>Pentapetalae</taxon>
        <taxon>rosids</taxon>
        <taxon>fabids</taxon>
        <taxon>Rosales</taxon>
        <taxon>Cannabaceae</taxon>
        <taxon>Trema</taxon>
    </lineage>
</organism>
<dbReference type="Proteomes" id="UP000237000">
    <property type="component" value="Unassembled WGS sequence"/>
</dbReference>
<keyword evidence="3" id="KW-1185">Reference proteome</keyword>
<reference evidence="3" key="1">
    <citation type="submission" date="2016-06" db="EMBL/GenBank/DDBJ databases">
        <title>Parallel loss of symbiosis genes in relatives of nitrogen-fixing non-legume Parasponia.</title>
        <authorList>
            <person name="Van Velzen R."/>
            <person name="Holmer R."/>
            <person name="Bu F."/>
            <person name="Rutten L."/>
            <person name="Van Zeijl A."/>
            <person name="Liu W."/>
            <person name="Santuari L."/>
            <person name="Cao Q."/>
            <person name="Sharma T."/>
            <person name="Shen D."/>
            <person name="Roswanjaya Y."/>
            <person name="Wardhani T."/>
            <person name="Kalhor M.S."/>
            <person name="Jansen J."/>
            <person name="Van den Hoogen J."/>
            <person name="Gungor B."/>
            <person name="Hartog M."/>
            <person name="Hontelez J."/>
            <person name="Verver J."/>
            <person name="Yang W.-C."/>
            <person name="Schijlen E."/>
            <person name="Repin R."/>
            <person name="Schilthuizen M."/>
            <person name="Schranz E."/>
            <person name="Heidstra R."/>
            <person name="Miyata K."/>
            <person name="Fedorova E."/>
            <person name="Kohlen W."/>
            <person name="Bisseling T."/>
            <person name="Smit S."/>
            <person name="Geurts R."/>
        </authorList>
    </citation>
    <scope>NUCLEOTIDE SEQUENCE [LARGE SCALE GENOMIC DNA]</scope>
    <source>
        <strain evidence="3">cv. RG33-2</strain>
    </source>
</reference>
<evidence type="ECO:0000313" key="2">
    <source>
        <dbReference type="EMBL" id="POO03181.1"/>
    </source>
</evidence>
<keyword evidence="1" id="KW-1133">Transmembrane helix</keyword>
<gene>
    <name evidence="2" type="ORF">TorRG33x02_012420</name>
</gene>
<keyword evidence="1" id="KW-0812">Transmembrane</keyword>
<sequence length="64" mass="7683">MKKMEIAAYHQEKAQAAPIFFFFFSFVTLVRYGSLTVNHSINEKEKVLAFYRETFRKRCEQKLD</sequence>
<feature type="non-terminal residue" evidence="2">
    <location>
        <position position="64"/>
    </location>
</feature>
<accession>A0A2P5FZG7</accession>
<dbReference type="AlphaFoldDB" id="A0A2P5FZG7"/>
<dbReference type="EMBL" id="JXTC01000003">
    <property type="protein sequence ID" value="POO03181.1"/>
    <property type="molecule type" value="Genomic_DNA"/>
</dbReference>
<keyword evidence="1" id="KW-0472">Membrane</keyword>
<feature type="transmembrane region" description="Helical" evidence="1">
    <location>
        <begin position="16"/>
        <end position="34"/>
    </location>
</feature>
<proteinExistence type="predicted"/>
<comment type="caution">
    <text evidence="2">The sequence shown here is derived from an EMBL/GenBank/DDBJ whole genome shotgun (WGS) entry which is preliminary data.</text>
</comment>
<name>A0A2P5FZG7_TREOI</name>
<protein>
    <submittedName>
        <fullName evidence="2">Uncharacterized protein</fullName>
    </submittedName>
</protein>